<reference evidence="1 2" key="1">
    <citation type="journal article" date="2022" name="Nat. Ecol. Evol.">
        <title>A masculinizing supergene underlies an exaggerated male reproductive morph in a spider.</title>
        <authorList>
            <person name="Hendrickx F."/>
            <person name="De Corte Z."/>
            <person name="Sonet G."/>
            <person name="Van Belleghem S.M."/>
            <person name="Kostlbacher S."/>
            <person name="Vangestel C."/>
        </authorList>
    </citation>
    <scope>NUCLEOTIDE SEQUENCE [LARGE SCALE GENOMIC DNA]</scope>
    <source>
        <strain evidence="1">W744_W776</strain>
    </source>
</reference>
<evidence type="ECO:0000313" key="1">
    <source>
        <dbReference type="EMBL" id="KAG8199732.1"/>
    </source>
</evidence>
<dbReference type="EMBL" id="JAFNEN010000024">
    <property type="protein sequence ID" value="KAG8199732.1"/>
    <property type="molecule type" value="Genomic_DNA"/>
</dbReference>
<dbReference type="Proteomes" id="UP000827092">
    <property type="component" value="Unassembled WGS sequence"/>
</dbReference>
<evidence type="ECO:0000313" key="2">
    <source>
        <dbReference type="Proteomes" id="UP000827092"/>
    </source>
</evidence>
<protein>
    <submittedName>
        <fullName evidence="1">Uncharacterized protein</fullName>
    </submittedName>
</protein>
<name>A0AAV6VSS1_9ARAC</name>
<sequence length="81" mass="9064">MALELGSHKKNSRRRVKKIIDTKIACRDDGADKLFLGIVLDGAQLKGRMDKAIDGSYPHRHLDSGIEELNGRTCQVTFLKN</sequence>
<accession>A0AAV6VSS1</accession>
<comment type="caution">
    <text evidence="1">The sequence shown here is derived from an EMBL/GenBank/DDBJ whole genome shotgun (WGS) entry which is preliminary data.</text>
</comment>
<dbReference type="AlphaFoldDB" id="A0AAV6VSS1"/>
<proteinExistence type="predicted"/>
<keyword evidence="2" id="KW-1185">Reference proteome</keyword>
<gene>
    <name evidence="1" type="ORF">JTE90_000827</name>
</gene>
<organism evidence="1 2">
    <name type="scientific">Oedothorax gibbosus</name>
    <dbReference type="NCBI Taxonomy" id="931172"/>
    <lineage>
        <taxon>Eukaryota</taxon>
        <taxon>Metazoa</taxon>
        <taxon>Ecdysozoa</taxon>
        <taxon>Arthropoda</taxon>
        <taxon>Chelicerata</taxon>
        <taxon>Arachnida</taxon>
        <taxon>Araneae</taxon>
        <taxon>Araneomorphae</taxon>
        <taxon>Entelegynae</taxon>
        <taxon>Araneoidea</taxon>
        <taxon>Linyphiidae</taxon>
        <taxon>Erigoninae</taxon>
        <taxon>Oedothorax</taxon>
    </lineage>
</organism>